<dbReference type="SUPFAM" id="SSF48452">
    <property type="entry name" value="TPR-like"/>
    <property type="match status" value="1"/>
</dbReference>
<feature type="region of interest" description="Disordered" evidence="1">
    <location>
        <begin position="673"/>
        <end position="696"/>
    </location>
</feature>
<protein>
    <recommendedName>
        <fullName evidence="4">TPR-like protein</fullName>
    </recommendedName>
</protein>
<feature type="compositionally biased region" description="Low complexity" evidence="1">
    <location>
        <begin position="1"/>
        <end position="23"/>
    </location>
</feature>
<dbReference type="Gene3D" id="1.25.40.10">
    <property type="entry name" value="Tetratricopeptide repeat domain"/>
    <property type="match status" value="1"/>
</dbReference>
<feature type="compositionally biased region" description="Low complexity" evidence="1">
    <location>
        <begin position="288"/>
        <end position="303"/>
    </location>
</feature>
<feature type="compositionally biased region" description="Pro residues" evidence="1">
    <location>
        <begin position="507"/>
        <end position="518"/>
    </location>
</feature>
<feature type="compositionally biased region" description="Pro residues" evidence="1">
    <location>
        <begin position="525"/>
        <end position="547"/>
    </location>
</feature>
<sequence>MHLLKTSLRRSTSSNDSNQSSPSIGNRITGEELDIWEHAALLYHGYDWSNAAEAFRQLSIQVSDIEAATICALNAALIQASLGEFELAAVTVEQAARMDQDLIITPYIMGIIDWELAQFIKAEACLDVCLRALNGGDVSFADLGLDFVLYSRNVRRQLNALRLDASGSFGPPTAMGPVIPAECIFEPPLRSRSRSWCRAISHTSLASARNMPTQSYTAHHDRSNSVLRDPLQPAGYSTRTTRPPTPPSRSLLGRSLRRPSPLRVVKKPLVSKLTEDASPSSSGTVEASHSLSPSISPTPTSDTWPRKTPKNPGPNRERPPWTARDAHGEYGSVRELASFIRRAQDGKTAAIAALQPRDATTNTASTKELAKFLKHAGKSRPLIPQADLDLFHDDENEDDAAALRTVTPAANGQGSGSARKGPFVSVKNNSSENALRSSLPSTLASPLCEQASSQGGSPLQLPSPHVSFRRSQTLDSRSPQIQVTNGDYFSALPSAIYQLLPPTTYQPLPPTAYHPPLPTKGEGKTPPPIPPPSEPPRPQSPPSLPTPPRREYPPPWNIHTAASSTSSLYANSMQTIERQEVARDAALRMLEGRERPAKQKVGVGHQASRVARMSNKLRQHGRIGDRIADVVNDRVGAGRGRLQVSEEPTKLDSFAILGLGGVMETGTRARTGMIDEGKPQRKGAKKAKKRWDWRGR</sequence>
<feature type="region of interest" description="Disordered" evidence="1">
    <location>
        <begin position="407"/>
        <end position="481"/>
    </location>
</feature>
<name>A0A6G1L4L7_9PEZI</name>
<feature type="compositionally biased region" description="Basic and acidic residues" evidence="1">
    <location>
        <begin position="315"/>
        <end position="328"/>
    </location>
</feature>
<dbReference type="EMBL" id="ML995852">
    <property type="protein sequence ID" value="KAF2767766.1"/>
    <property type="molecule type" value="Genomic_DNA"/>
</dbReference>
<keyword evidence="3" id="KW-1185">Reference proteome</keyword>
<feature type="region of interest" description="Disordered" evidence="1">
    <location>
        <begin position="507"/>
        <end position="559"/>
    </location>
</feature>
<feature type="compositionally biased region" description="Polar residues" evidence="1">
    <location>
        <begin position="208"/>
        <end position="217"/>
    </location>
</feature>
<dbReference type="AlphaFoldDB" id="A0A6G1L4L7"/>
<dbReference type="OrthoDB" id="3642326at2759"/>
<feature type="compositionally biased region" description="Polar residues" evidence="1">
    <location>
        <begin position="469"/>
        <end position="481"/>
    </location>
</feature>
<organism evidence="2 3">
    <name type="scientific">Teratosphaeria nubilosa</name>
    <dbReference type="NCBI Taxonomy" id="161662"/>
    <lineage>
        <taxon>Eukaryota</taxon>
        <taxon>Fungi</taxon>
        <taxon>Dikarya</taxon>
        <taxon>Ascomycota</taxon>
        <taxon>Pezizomycotina</taxon>
        <taxon>Dothideomycetes</taxon>
        <taxon>Dothideomycetidae</taxon>
        <taxon>Mycosphaerellales</taxon>
        <taxon>Teratosphaeriaceae</taxon>
        <taxon>Teratosphaeria</taxon>
    </lineage>
</organism>
<feature type="region of interest" description="Disordered" evidence="1">
    <location>
        <begin position="1"/>
        <end position="26"/>
    </location>
</feature>
<dbReference type="InterPro" id="IPR011990">
    <property type="entry name" value="TPR-like_helical_dom_sf"/>
</dbReference>
<proteinExistence type="predicted"/>
<evidence type="ECO:0000313" key="2">
    <source>
        <dbReference type="EMBL" id="KAF2767766.1"/>
    </source>
</evidence>
<feature type="compositionally biased region" description="Basic residues" evidence="1">
    <location>
        <begin position="680"/>
        <end position="689"/>
    </location>
</feature>
<evidence type="ECO:0008006" key="4">
    <source>
        <dbReference type="Google" id="ProtNLM"/>
    </source>
</evidence>
<reference evidence="2" key="1">
    <citation type="journal article" date="2020" name="Stud. Mycol.">
        <title>101 Dothideomycetes genomes: a test case for predicting lifestyles and emergence of pathogens.</title>
        <authorList>
            <person name="Haridas S."/>
            <person name="Albert R."/>
            <person name="Binder M."/>
            <person name="Bloem J."/>
            <person name="Labutti K."/>
            <person name="Salamov A."/>
            <person name="Andreopoulos B."/>
            <person name="Baker S."/>
            <person name="Barry K."/>
            <person name="Bills G."/>
            <person name="Bluhm B."/>
            <person name="Cannon C."/>
            <person name="Castanera R."/>
            <person name="Culley D."/>
            <person name="Daum C."/>
            <person name="Ezra D."/>
            <person name="Gonzalez J."/>
            <person name="Henrissat B."/>
            <person name="Kuo A."/>
            <person name="Liang C."/>
            <person name="Lipzen A."/>
            <person name="Lutzoni F."/>
            <person name="Magnuson J."/>
            <person name="Mondo S."/>
            <person name="Nolan M."/>
            <person name="Ohm R."/>
            <person name="Pangilinan J."/>
            <person name="Park H.-J."/>
            <person name="Ramirez L."/>
            <person name="Alfaro M."/>
            <person name="Sun H."/>
            <person name="Tritt A."/>
            <person name="Yoshinaga Y."/>
            <person name="Zwiers L.-H."/>
            <person name="Turgeon B."/>
            <person name="Goodwin S."/>
            <person name="Spatafora J."/>
            <person name="Crous P."/>
            <person name="Grigoriev I."/>
        </authorList>
    </citation>
    <scope>NUCLEOTIDE SEQUENCE</scope>
    <source>
        <strain evidence="2">CBS 116005</strain>
    </source>
</reference>
<feature type="compositionally biased region" description="Polar residues" evidence="1">
    <location>
        <begin position="277"/>
        <end position="287"/>
    </location>
</feature>
<feature type="compositionally biased region" description="Low complexity" evidence="1">
    <location>
        <begin position="237"/>
        <end position="263"/>
    </location>
</feature>
<evidence type="ECO:0000313" key="3">
    <source>
        <dbReference type="Proteomes" id="UP000799436"/>
    </source>
</evidence>
<feature type="compositionally biased region" description="Polar residues" evidence="1">
    <location>
        <begin position="426"/>
        <end position="457"/>
    </location>
</feature>
<gene>
    <name evidence="2" type="ORF">EJ03DRAFT_142954</name>
</gene>
<evidence type="ECO:0000256" key="1">
    <source>
        <dbReference type="SAM" id="MobiDB-lite"/>
    </source>
</evidence>
<dbReference type="Proteomes" id="UP000799436">
    <property type="component" value="Unassembled WGS sequence"/>
</dbReference>
<accession>A0A6G1L4L7</accession>
<feature type="region of interest" description="Disordered" evidence="1">
    <location>
        <begin position="208"/>
        <end position="329"/>
    </location>
</feature>